<keyword evidence="3 15" id="KW-0808">Transferase</keyword>
<evidence type="ECO:0000256" key="9">
    <source>
        <dbReference type="ARBA" id="ARBA00061535"/>
    </source>
</evidence>
<dbReference type="GO" id="GO:0008914">
    <property type="term" value="F:leucyl-tRNA--protein transferase activity"/>
    <property type="evidence" value="ECO:0007669"/>
    <property type="project" value="UniProtKB-UniRule"/>
</dbReference>
<evidence type="ECO:0000256" key="5">
    <source>
        <dbReference type="ARBA" id="ARBA00050607"/>
    </source>
</evidence>
<sequence length="214" mass="24519">MVILNNDLWFPEVSTANEDGIIAIGGDLSPQRLILAYSSGIFPWFNEGEPVIWWSPDPRMVLFPENFYKSKTFRKTLRTHNYRISINEAFEQVIRQCAIIKRDGQGGTWITSEMESAYLALHNSDDAMSIEIWEDKTLVGGLYGVYLKKQKVFCGESMFHKKTDVSKIALSHLVDFCLKENIKVVDCQVYTSHLESLGAEEISRLEFLKNLEVN</sequence>
<dbReference type="Gene3D" id="3.30.70.3550">
    <property type="entry name" value="Leucyl/phenylalanyl-tRNA-protein transferase, N-terminal domain"/>
    <property type="match status" value="1"/>
</dbReference>
<dbReference type="EMBL" id="BKCG01000007">
    <property type="protein sequence ID" value="GER60351.1"/>
    <property type="molecule type" value="Genomic_DNA"/>
</dbReference>
<evidence type="ECO:0000256" key="7">
    <source>
        <dbReference type="ARBA" id="ARBA00051538"/>
    </source>
</evidence>
<dbReference type="InterPro" id="IPR016181">
    <property type="entry name" value="Acyl_CoA_acyltransferase"/>
</dbReference>
<comment type="function">
    <text evidence="8 15">Functions in the N-end rule pathway of protein degradation where it conjugates Leu, Phe and, less efficiently, Met from aminoacyl-tRNAs to the N-termini of proteins containing an N-terminal arginine or lysine.</text>
</comment>
<dbReference type="Proteomes" id="UP000326509">
    <property type="component" value="Unassembled WGS sequence"/>
</dbReference>
<dbReference type="OrthoDB" id="9790282at2"/>
<keyword evidence="17" id="KW-1185">Reference proteome</keyword>
<organism evidence="16 17">
    <name type="scientific">Patiriisocius marinus</name>
    <dbReference type="NCBI Taxonomy" id="1397112"/>
    <lineage>
        <taxon>Bacteria</taxon>
        <taxon>Pseudomonadati</taxon>
        <taxon>Bacteroidota</taxon>
        <taxon>Flavobacteriia</taxon>
        <taxon>Flavobacteriales</taxon>
        <taxon>Flavobacteriaceae</taxon>
        <taxon>Patiriisocius</taxon>
    </lineage>
</organism>
<dbReference type="Gene3D" id="3.40.630.70">
    <property type="entry name" value="Leucyl/phenylalanyl-tRNA-protein transferase, C-terminal domain"/>
    <property type="match status" value="1"/>
</dbReference>
<evidence type="ECO:0000256" key="6">
    <source>
        <dbReference type="ARBA" id="ARBA00050652"/>
    </source>
</evidence>
<comment type="subcellular location">
    <subcellularLocation>
        <location evidence="1 15">Cytoplasm</location>
    </subcellularLocation>
</comment>
<comment type="similarity">
    <text evidence="9 15">Belongs to the L/F-transferase family.</text>
</comment>
<dbReference type="PANTHER" id="PTHR30098:SF2">
    <property type="entry name" value="LEUCYL_PHENYLALANYL-TRNA--PROTEIN TRANSFERASE"/>
    <property type="match status" value="1"/>
</dbReference>
<evidence type="ECO:0000256" key="12">
    <source>
        <dbReference type="ARBA" id="ARBA00077136"/>
    </source>
</evidence>
<evidence type="ECO:0000256" key="11">
    <source>
        <dbReference type="ARBA" id="ARBA00074372"/>
    </source>
</evidence>
<evidence type="ECO:0000256" key="14">
    <source>
        <dbReference type="ARBA" id="ARBA00083640"/>
    </source>
</evidence>
<evidence type="ECO:0000256" key="10">
    <source>
        <dbReference type="ARBA" id="ARBA00066767"/>
    </source>
</evidence>
<comment type="catalytic activity">
    <reaction evidence="5 15">
        <text>L-phenylalanyl-tRNA(Phe) + an N-terminal L-alpha-aminoacyl-[protein] = an N-terminal L-phenylalanyl-L-alpha-aminoacyl-[protein] + tRNA(Phe)</text>
        <dbReference type="Rhea" id="RHEA:43632"/>
        <dbReference type="Rhea" id="RHEA-COMP:9668"/>
        <dbReference type="Rhea" id="RHEA-COMP:9699"/>
        <dbReference type="Rhea" id="RHEA-COMP:10636"/>
        <dbReference type="Rhea" id="RHEA-COMP:10637"/>
        <dbReference type="ChEBI" id="CHEBI:78442"/>
        <dbReference type="ChEBI" id="CHEBI:78531"/>
        <dbReference type="ChEBI" id="CHEBI:78597"/>
        <dbReference type="ChEBI" id="CHEBI:83561"/>
        <dbReference type="EC" id="2.3.2.6"/>
    </reaction>
</comment>
<evidence type="ECO:0000313" key="17">
    <source>
        <dbReference type="Proteomes" id="UP000326509"/>
    </source>
</evidence>
<evidence type="ECO:0000256" key="4">
    <source>
        <dbReference type="ARBA" id="ARBA00023315"/>
    </source>
</evidence>
<evidence type="ECO:0000256" key="15">
    <source>
        <dbReference type="HAMAP-Rule" id="MF_00688"/>
    </source>
</evidence>
<reference evidence="16 17" key="1">
    <citation type="submission" date="2019-08" db="EMBL/GenBank/DDBJ databases">
        <title>Draft genome sequence of Ulvibacter marinus type strain NBRC 109484.</title>
        <authorList>
            <person name="Kawano K."/>
            <person name="Ushijima N."/>
            <person name="Kihara M."/>
            <person name="Itoh H."/>
        </authorList>
    </citation>
    <scope>NUCLEOTIDE SEQUENCE [LARGE SCALE GENOMIC DNA]</scope>
    <source>
        <strain evidence="16 17">NBRC 109484</strain>
    </source>
</reference>
<comment type="catalytic activity">
    <reaction evidence="7 15">
        <text>N-terminal L-lysyl-[protein] + L-leucyl-tRNA(Leu) = N-terminal L-leucyl-L-lysyl-[protein] + tRNA(Leu) + H(+)</text>
        <dbReference type="Rhea" id="RHEA:12340"/>
        <dbReference type="Rhea" id="RHEA-COMP:9613"/>
        <dbReference type="Rhea" id="RHEA-COMP:9622"/>
        <dbReference type="Rhea" id="RHEA-COMP:12670"/>
        <dbReference type="Rhea" id="RHEA-COMP:12671"/>
        <dbReference type="ChEBI" id="CHEBI:15378"/>
        <dbReference type="ChEBI" id="CHEBI:65249"/>
        <dbReference type="ChEBI" id="CHEBI:78442"/>
        <dbReference type="ChEBI" id="CHEBI:78494"/>
        <dbReference type="ChEBI" id="CHEBI:133043"/>
        <dbReference type="EC" id="2.3.2.6"/>
    </reaction>
</comment>
<gene>
    <name evidence="15 16" type="primary">aat</name>
    <name evidence="16" type="ORF">ULMA_24590</name>
</gene>
<dbReference type="PANTHER" id="PTHR30098">
    <property type="entry name" value="LEUCYL/PHENYLALANYL-TRNA--PROTEIN TRANSFERASE"/>
    <property type="match status" value="1"/>
</dbReference>
<dbReference type="EC" id="2.3.2.6" evidence="10 15"/>
<proteinExistence type="inferred from homology"/>
<dbReference type="HAMAP" id="MF_00688">
    <property type="entry name" value="Leu_Phe_trans"/>
    <property type="match status" value="1"/>
</dbReference>
<evidence type="ECO:0000256" key="3">
    <source>
        <dbReference type="ARBA" id="ARBA00022679"/>
    </source>
</evidence>
<name>A0A5J4J3G8_9FLAO</name>
<protein>
    <recommendedName>
        <fullName evidence="11 15">Leucyl/phenylalanyl-tRNA--protein transferase</fullName>
        <ecNumber evidence="10 15">2.3.2.6</ecNumber>
    </recommendedName>
    <alternativeName>
        <fullName evidence="12 15">L/F-transferase</fullName>
    </alternativeName>
    <alternativeName>
        <fullName evidence="13 15">Leucyltransferase</fullName>
    </alternativeName>
    <alternativeName>
        <fullName evidence="14 15">Phenyalanyltransferase</fullName>
    </alternativeName>
</protein>
<evidence type="ECO:0000313" key="16">
    <source>
        <dbReference type="EMBL" id="GER60351.1"/>
    </source>
</evidence>
<accession>A0A5J4J3G8</accession>
<dbReference type="InterPro" id="IPR042203">
    <property type="entry name" value="Leu/Phe-tRNA_Trfase_C"/>
</dbReference>
<comment type="caution">
    <text evidence="16">The sequence shown here is derived from an EMBL/GenBank/DDBJ whole genome shotgun (WGS) entry which is preliminary data.</text>
</comment>
<dbReference type="RefSeq" id="WP_151674791.1">
    <property type="nucleotide sequence ID" value="NZ_BKCG01000007.1"/>
</dbReference>
<dbReference type="AlphaFoldDB" id="A0A5J4J3G8"/>
<dbReference type="GO" id="GO:0030163">
    <property type="term" value="P:protein catabolic process"/>
    <property type="evidence" value="ECO:0007669"/>
    <property type="project" value="UniProtKB-UniRule"/>
</dbReference>
<keyword evidence="4 15" id="KW-0012">Acyltransferase</keyword>
<dbReference type="SUPFAM" id="SSF55729">
    <property type="entry name" value="Acyl-CoA N-acyltransferases (Nat)"/>
    <property type="match status" value="1"/>
</dbReference>
<dbReference type="InterPro" id="IPR042221">
    <property type="entry name" value="Leu/Phe-tRNA_Trfase_N"/>
</dbReference>
<dbReference type="InterPro" id="IPR004616">
    <property type="entry name" value="Leu/Phe-tRNA_Trfase"/>
</dbReference>
<dbReference type="FunFam" id="3.30.70.3550:FF:000001">
    <property type="entry name" value="Leucyl/phenylalanyl-tRNA--protein transferase"/>
    <property type="match status" value="1"/>
</dbReference>
<dbReference type="NCBIfam" id="TIGR00667">
    <property type="entry name" value="aat"/>
    <property type="match status" value="1"/>
</dbReference>
<evidence type="ECO:0000256" key="13">
    <source>
        <dbReference type="ARBA" id="ARBA00077165"/>
    </source>
</evidence>
<keyword evidence="2 15" id="KW-0963">Cytoplasm</keyword>
<evidence type="ECO:0000256" key="2">
    <source>
        <dbReference type="ARBA" id="ARBA00022490"/>
    </source>
</evidence>
<comment type="catalytic activity">
    <reaction evidence="6 15">
        <text>N-terminal L-arginyl-[protein] + L-leucyl-tRNA(Leu) = N-terminal L-leucyl-L-arginyl-[protein] + tRNA(Leu) + H(+)</text>
        <dbReference type="Rhea" id="RHEA:50416"/>
        <dbReference type="Rhea" id="RHEA-COMP:9613"/>
        <dbReference type="Rhea" id="RHEA-COMP:9622"/>
        <dbReference type="Rhea" id="RHEA-COMP:12672"/>
        <dbReference type="Rhea" id="RHEA-COMP:12673"/>
        <dbReference type="ChEBI" id="CHEBI:15378"/>
        <dbReference type="ChEBI" id="CHEBI:64719"/>
        <dbReference type="ChEBI" id="CHEBI:78442"/>
        <dbReference type="ChEBI" id="CHEBI:78494"/>
        <dbReference type="ChEBI" id="CHEBI:133044"/>
        <dbReference type="EC" id="2.3.2.6"/>
    </reaction>
</comment>
<evidence type="ECO:0000256" key="8">
    <source>
        <dbReference type="ARBA" id="ARBA00054043"/>
    </source>
</evidence>
<dbReference type="Pfam" id="PF03588">
    <property type="entry name" value="Leu_Phe_trans"/>
    <property type="match status" value="1"/>
</dbReference>
<dbReference type="GO" id="GO:0005737">
    <property type="term" value="C:cytoplasm"/>
    <property type="evidence" value="ECO:0007669"/>
    <property type="project" value="UniProtKB-SubCell"/>
</dbReference>
<evidence type="ECO:0000256" key="1">
    <source>
        <dbReference type="ARBA" id="ARBA00004496"/>
    </source>
</evidence>